<evidence type="ECO:0000313" key="2">
    <source>
        <dbReference type="EMBL" id="KAF2002861.1"/>
    </source>
</evidence>
<evidence type="ECO:0000256" key="1">
    <source>
        <dbReference type="SAM" id="Phobius"/>
    </source>
</evidence>
<keyword evidence="3" id="KW-1185">Reference proteome</keyword>
<reference evidence="2" key="1">
    <citation type="journal article" date="2020" name="Stud. Mycol.">
        <title>101 Dothideomycetes genomes: a test case for predicting lifestyles and emergence of pathogens.</title>
        <authorList>
            <person name="Haridas S."/>
            <person name="Albert R."/>
            <person name="Binder M."/>
            <person name="Bloem J."/>
            <person name="Labutti K."/>
            <person name="Salamov A."/>
            <person name="Andreopoulos B."/>
            <person name="Baker S."/>
            <person name="Barry K."/>
            <person name="Bills G."/>
            <person name="Bluhm B."/>
            <person name="Cannon C."/>
            <person name="Castanera R."/>
            <person name="Culley D."/>
            <person name="Daum C."/>
            <person name="Ezra D."/>
            <person name="Gonzalez J."/>
            <person name="Henrissat B."/>
            <person name="Kuo A."/>
            <person name="Liang C."/>
            <person name="Lipzen A."/>
            <person name="Lutzoni F."/>
            <person name="Magnuson J."/>
            <person name="Mondo S."/>
            <person name="Nolan M."/>
            <person name="Ohm R."/>
            <person name="Pangilinan J."/>
            <person name="Park H.-J."/>
            <person name="Ramirez L."/>
            <person name="Alfaro M."/>
            <person name="Sun H."/>
            <person name="Tritt A."/>
            <person name="Yoshinaga Y."/>
            <person name="Zwiers L.-H."/>
            <person name="Turgeon B."/>
            <person name="Goodwin S."/>
            <person name="Spatafora J."/>
            <person name="Crous P."/>
            <person name="Grigoriev I."/>
        </authorList>
    </citation>
    <scope>NUCLEOTIDE SEQUENCE</scope>
    <source>
        <strain evidence="2">CBS 123094</strain>
    </source>
</reference>
<dbReference type="AlphaFoldDB" id="A0A6A5WRP8"/>
<feature type="transmembrane region" description="Helical" evidence="1">
    <location>
        <begin position="21"/>
        <end position="46"/>
    </location>
</feature>
<name>A0A6A5WRP8_9PLEO</name>
<keyword evidence="1" id="KW-1133">Transmembrane helix</keyword>
<keyword evidence="1" id="KW-0812">Transmembrane</keyword>
<organism evidence="2 3">
    <name type="scientific">Amniculicola lignicola CBS 123094</name>
    <dbReference type="NCBI Taxonomy" id="1392246"/>
    <lineage>
        <taxon>Eukaryota</taxon>
        <taxon>Fungi</taxon>
        <taxon>Dikarya</taxon>
        <taxon>Ascomycota</taxon>
        <taxon>Pezizomycotina</taxon>
        <taxon>Dothideomycetes</taxon>
        <taxon>Pleosporomycetidae</taxon>
        <taxon>Pleosporales</taxon>
        <taxon>Amniculicolaceae</taxon>
        <taxon>Amniculicola</taxon>
    </lineage>
</organism>
<dbReference type="EMBL" id="ML977575">
    <property type="protein sequence ID" value="KAF2002861.1"/>
    <property type="molecule type" value="Genomic_DNA"/>
</dbReference>
<evidence type="ECO:0000313" key="3">
    <source>
        <dbReference type="Proteomes" id="UP000799779"/>
    </source>
</evidence>
<dbReference type="Proteomes" id="UP000799779">
    <property type="component" value="Unassembled WGS sequence"/>
</dbReference>
<gene>
    <name evidence="2" type="ORF">P154DRAFT_532727</name>
</gene>
<keyword evidence="1" id="KW-0472">Membrane</keyword>
<accession>A0A6A5WRP8</accession>
<protein>
    <submittedName>
        <fullName evidence="2">Uncharacterized protein</fullName>
    </submittedName>
</protein>
<proteinExistence type="predicted"/>
<sequence>MSQFWRGCEDAVRTTITVLQILFWAIVILISLPILFVFLSIISFTFSLATTFIPPPLFWLGMKLVPTEFVGLHSSISSASMTDMMAMNDVPFPFSRIHWFRDLTILRALAVRQQMGREIWNRMVESESSINQAAKQSIEQLKPAMRELEEMQPLMPTLRGCTEPGLHDTNFVDRFATRLWQTVDPGISRIHTEMPLMEDVIAHRLARDQQERPLDSWHQVWVSKTAGPEYAAHWLLVIDGKKYELRRTSRKDRRRYPTRKNQKYMFLADDAGQIDISQREVFLERPPKVSTRGPHYLPSLSSGTGLNVHLSSTDINLLDCAYFGAGTT</sequence>